<keyword evidence="6" id="KW-0175">Coiled coil</keyword>
<evidence type="ECO:0000256" key="1">
    <source>
        <dbReference type="ARBA" id="ARBA00004123"/>
    </source>
</evidence>
<keyword evidence="5" id="KW-0539">Nucleus</keyword>
<dbReference type="Proteomes" id="UP000504609">
    <property type="component" value="Unplaced"/>
</dbReference>
<evidence type="ECO:0000256" key="2">
    <source>
        <dbReference type="ARBA" id="ARBA00023015"/>
    </source>
</evidence>
<dbReference type="Pfam" id="PF00319">
    <property type="entry name" value="SRF-TF"/>
    <property type="match status" value="1"/>
</dbReference>
<reference evidence="9" key="1">
    <citation type="submission" date="2025-08" db="UniProtKB">
        <authorList>
            <consortium name="RefSeq"/>
        </authorList>
    </citation>
    <scope>IDENTIFICATION</scope>
    <source>
        <tissue evidence="9">Young leaves</tissue>
    </source>
</reference>
<dbReference type="AlphaFoldDB" id="A0A6J1EUR5"/>
<dbReference type="CDD" id="cd00266">
    <property type="entry name" value="MADS_SRF_like"/>
    <property type="match status" value="1"/>
</dbReference>
<keyword evidence="3" id="KW-0238">DNA-binding</keyword>
<dbReference type="GO" id="GO:0000978">
    <property type="term" value="F:RNA polymerase II cis-regulatory region sequence-specific DNA binding"/>
    <property type="evidence" value="ECO:0007669"/>
    <property type="project" value="TreeGrafter"/>
</dbReference>
<sequence>MTRKKVKLTFITNDAARKATFKKRKKGFLKKLTELTTLCGIDACAIIFSPFNSYPDLWPSLVGVQRVISHFKALPEMEQCKKMVNQETFLRHRIAKAADQLKKLQRENREKEIAHVMFQSLVAGGAPRPSLNVIDLNDLGWLVDQKMADICKRIELLRSAVAVEENQPPCVATVEPSWFIEMVNQECDDQMRFNIGDDVIQLPTFGEDGWPNNAFFP</sequence>
<dbReference type="KEGG" id="cmos:111438097"/>
<protein>
    <submittedName>
        <fullName evidence="9">Agamous-like MADS-box protein AGL80</fullName>
    </submittedName>
</protein>
<evidence type="ECO:0000256" key="6">
    <source>
        <dbReference type="SAM" id="Coils"/>
    </source>
</evidence>
<dbReference type="FunFam" id="3.40.1810.10:FF:000018">
    <property type="entry name" value="agamous-like MADS-box protein AGL80"/>
    <property type="match status" value="1"/>
</dbReference>
<dbReference type="InterPro" id="IPR002100">
    <property type="entry name" value="TF_MADSbox"/>
</dbReference>
<keyword evidence="8" id="KW-1185">Reference proteome</keyword>
<dbReference type="GO" id="GO:0046983">
    <property type="term" value="F:protein dimerization activity"/>
    <property type="evidence" value="ECO:0007669"/>
    <property type="project" value="InterPro"/>
</dbReference>
<dbReference type="InterPro" id="IPR036879">
    <property type="entry name" value="TF_MADSbox_sf"/>
</dbReference>
<evidence type="ECO:0000256" key="3">
    <source>
        <dbReference type="ARBA" id="ARBA00023125"/>
    </source>
</evidence>
<evidence type="ECO:0000313" key="9">
    <source>
        <dbReference type="RefSeq" id="XP_022931807.1"/>
    </source>
</evidence>
<dbReference type="GO" id="GO:0005634">
    <property type="term" value="C:nucleus"/>
    <property type="evidence" value="ECO:0007669"/>
    <property type="project" value="UniProtKB-SubCell"/>
</dbReference>
<evidence type="ECO:0000313" key="8">
    <source>
        <dbReference type="Proteomes" id="UP000504609"/>
    </source>
</evidence>
<evidence type="ECO:0000259" key="7">
    <source>
        <dbReference type="PROSITE" id="PS50066"/>
    </source>
</evidence>
<accession>A0A6J1EUR5</accession>
<evidence type="ECO:0000256" key="5">
    <source>
        <dbReference type="ARBA" id="ARBA00023242"/>
    </source>
</evidence>
<dbReference type="PRINTS" id="PR00404">
    <property type="entry name" value="MADSDOMAIN"/>
</dbReference>
<keyword evidence="4" id="KW-0804">Transcription</keyword>
<dbReference type="GO" id="GO:0045944">
    <property type="term" value="P:positive regulation of transcription by RNA polymerase II"/>
    <property type="evidence" value="ECO:0007669"/>
    <property type="project" value="InterPro"/>
</dbReference>
<dbReference type="Gene3D" id="3.40.1810.10">
    <property type="entry name" value="Transcription factor, MADS-box"/>
    <property type="match status" value="1"/>
</dbReference>
<organism evidence="8 9">
    <name type="scientific">Cucurbita moschata</name>
    <name type="common">Winter crookneck squash</name>
    <name type="synonym">Cucurbita pepo var. moschata</name>
    <dbReference type="NCBI Taxonomy" id="3662"/>
    <lineage>
        <taxon>Eukaryota</taxon>
        <taxon>Viridiplantae</taxon>
        <taxon>Streptophyta</taxon>
        <taxon>Embryophyta</taxon>
        <taxon>Tracheophyta</taxon>
        <taxon>Spermatophyta</taxon>
        <taxon>Magnoliopsida</taxon>
        <taxon>eudicotyledons</taxon>
        <taxon>Gunneridae</taxon>
        <taxon>Pentapetalae</taxon>
        <taxon>rosids</taxon>
        <taxon>fabids</taxon>
        <taxon>Cucurbitales</taxon>
        <taxon>Cucurbitaceae</taxon>
        <taxon>Cucurbiteae</taxon>
        <taxon>Cucurbita</taxon>
    </lineage>
</organism>
<name>A0A6J1EUR5_CUCMO</name>
<dbReference type="PANTHER" id="PTHR11945:SF387">
    <property type="entry name" value="AGAMOUS-LIKE MADS-BOX PROTEIN AGL80"/>
    <property type="match status" value="1"/>
</dbReference>
<dbReference type="GO" id="GO:0000981">
    <property type="term" value="F:DNA-binding transcription factor activity, RNA polymerase II-specific"/>
    <property type="evidence" value="ECO:0007669"/>
    <property type="project" value="InterPro"/>
</dbReference>
<feature type="domain" description="MADS-box" evidence="7">
    <location>
        <begin position="1"/>
        <end position="49"/>
    </location>
</feature>
<feature type="coiled-coil region" evidence="6">
    <location>
        <begin position="87"/>
        <end position="114"/>
    </location>
</feature>
<dbReference type="GeneID" id="111438097"/>
<dbReference type="InterPro" id="IPR033897">
    <property type="entry name" value="SRF-like_MADS-box"/>
</dbReference>
<keyword evidence="2" id="KW-0805">Transcription regulation</keyword>
<dbReference type="SMART" id="SM00432">
    <property type="entry name" value="MADS"/>
    <property type="match status" value="1"/>
</dbReference>
<evidence type="ECO:0000256" key="4">
    <source>
        <dbReference type="ARBA" id="ARBA00023163"/>
    </source>
</evidence>
<gene>
    <name evidence="9" type="primary">LOC111438097</name>
</gene>
<comment type="subcellular location">
    <subcellularLocation>
        <location evidence="1">Nucleus</location>
    </subcellularLocation>
</comment>
<dbReference type="PROSITE" id="PS50066">
    <property type="entry name" value="MADS_BOX_2"/>
    <property type="match status" value="1"/>
</dbReference>
<dbReference type="SUPFAM" id="SSF55455">
    <property type="entry name" value="SRF-like"/>
    <property type="match status" value="1"/>
</dbReference>
<dbReference type="RefSeq" id="XP_022931807.1">
    <property type="nucleotide sequence ID" value="XM_023076039.1"/>
</dbReference>
<proteinExistence type="predicted"/>
<dbReference type="PANTHER" id="PTHR11945">
    <property type="entry name" value="MADS BOX PROTEIN"/>
    <property type="match status" value="1"/>
</dbReference>